<evidence type="ECO:0000313" key="2">
    <source>
        <dbReference type="Proteomes" id="UP000218334"/>
    </source>
</evidence>
<protein>
    <submittedName>
        <fullName evidence="1">Uncharacterized protein</fullName>
    </submittedName>
</protein>
<gene>
    <name evidence="1" type="ORF">ARMSODRAFT_1019575</name>
</gene>
<dbReference type="Gene3D" id="3.60.15.10">
    <property type="entry name" value="Ribonuclease Z/Hydroxyacylglutathione hydrolase-like"/>
    <property type="match status" value="1"/>
</dbReference>
<dbReference type="Proteomes" id="UP000218334">
    <property type="component" value="Unassembled WGS sequence"/>
</dbReference>
<dbReference type="InterPro" id="IPR036866">
    <property type="entry name" value="RibonucZ/Hydroxyglut_hydro"/>
</dbReference>
<keyword evidence="2" id="KW-1185">Reference proteome</keyword>
<name>A0A2H3BC33_9AGAR</name>
<sequence length="162" mass="18531">MSWKWMLSSSRYDHQDNHTLSMLFKRARAPHIITPLGHEKHFESIGIADGHMHTYNWLHHQGNTVGELSHQDLKLEGKKENLAGDTEYQPVKDGEDEAERPICPALKETGERFGGFDLAMISIGYVQFLSVFRDIDDRKIRDGPCRLYTGPDPNDEKVTTPL</sequence>
<dbReference type="AlphaFoldDB" id="A0A2H3BC33"/>
<dbReference type="EMBL" id="KZ293432">
    <property type="protein sequence ID" value="PBK68439.1"/>
    <property type="molecule type" value="Genomic_DNA"/>
</dbReference>
<proteinExistence type="predicted"/>
<evidence type="ECO:0000313" key="1">
    <source>
        <dbReference type="EMBL" id="PBK68439.1"/>
    </source>
</evidence>
<accession>A0A2H3BC33</accession>
<reference evidence="2" key="1">
    <citation type="journal article" date="2017" name="Nat. Ecol. Evol.">
        <title>Genome expansion and lineage-specific genetic innovations in the forest pathogenic fungi Armillaria.</title>
        <authorList>
            <person name="Sipos G."/>
            <person name="Prasanna A.N."/>
            <person name="Walter M.C."/>
            <person name="O'Connor E."/>
            <person name="Balint B."/>
            <person name="Krizsan K."/>
            <person name="Kiss B."/>
            <person name="Hess J."/>
            <person name="Varga T."/>
            <person name="Slot J."/>
            <person name="Riley R."/>
            <person name="Boka B."/>
            <person name="Rigling D."/>
            <person name="Barry K."/>
            <person name="Lee J."/>
            <person name="Mihaltcheva S."/>
            <person name="LaButti K."/>
            <person name="Lipzen A."/>
            <person name="Waldron R."/>
            <person name="Moloney N.M."/>
            <person name="Sperisen C."/>
            <person name="Kredics L."/>
            <person name="Vagvoelgyi C."/>
            <person name="Patrignani A."/>
            <person name="Fitzpatrick D."/>
            <person name="Nagy I."/>
            <person name="Doyle S."/>
            <person name="Anderson J.B."/>
            <person name="Grigoriev I.V."/>
            <person name="Gueldener U."/>
            <person name="Muensterkoetter M."/>
            <person name="Nagy L.G."/>
        </authorList>
    </citation>
    <scope>NUCLEOTIDE SEQUENCE [LARGE SCALE GENOMIC DNA]</scope>
    <source>
        <strain evidence="2">28-4</strain>
    </source>
</reference>
<organism evidence="1 2">
    <name type="scientific">Armillaria solidipes</name>
    <dbReference type="NCBI Taxonomy" id="1076256"/>
    <lineage>
        <taxon>Eukaryota</taxon>
        <taxon>Fungi</taxon>
        <taxon>Dikarya</taxon>
        <taxon>Basidiomycota</taxon>
        <taxon>Agaricomycotina</taxon>
        <taxon>Agaricomycetes</taxon>
        <taxon>Agaricomycetidae</taxon>
        <taxon>Agaricales</taxon>
        <taxon>Marasmiineae</taxon>
        <taxon>Physalacriaceae</taxon>
        <taxon>Armillaria</taxon>
    </lineage>
</organism>